<accession>A0ABW5D535</accession>
<feature type="binding site" evidence="2">
    <location>
        <position position="26"/>
    </location>
    <ligand>
        <name>substrate</name>
    </ligand>
</feature>
<dbReference type="SUPFAM" id="SSF64005">
    <property type="entry name" value="Undecaprenyl diphosphate synthase"/>
    <property type="match status" value="1"/>
</dbReference>
<sequence length="229" mass="26188">MQHIAIIMDGNGRWAKQRGLPRAEGHRAGAESVREVMDACKELDIKYLTLYAFSSENWNRPEAEIDALMTLLDHFLDEKAEELDKQNVRLQAIGQIDRLPAATRERLTRIQEHTRNNDSMTLVLALSYGAREEITAAARSIVQAAIAGEIDPAEITCELFARHLYTADIPDPDLLIRTSGEMRVSNFLLWQISYSEMIIVKKMWPDFRQGDLFAAVEEYKTRHRRFGAL</sequence>
<feature type="active site" evidence="2">
    <location>
        <position position="9"/>
    </location>
</feature>
<dbReference type="InterPro" id="IPR001441">
    <property type="entry name" value="UPP_synth-like"/>
</dbReference>
<dbReference type="GO" id="GO:0016740">
    <property type="term" value="F:transferase activity"/>
    <property type="evidence" value="ECO:0007669"/>
    <property type="project" value="UniProtKB-KW"/>
</dbReference>
<comment type="subunit">
    <text evidence="2">Homodimer.</text>
</comment>
<comment type="similarity">
    <text evidence="2">Belongs to the UPP synthase family.</text>
</comment>
<dbReference type="PANTHER" id="PTHR10291">
    <property type="entry name" value="DEHYDRODOLICHYL DIPHOSPHATE SYNTHASE FAMILY MEMBER"/>
    <property type="match status" value="1"/>
</dbReference>
<name>A0ABW5D535_9BACT</name>
<dbReference type="HAMAP" id="MF_01139">
    <property type="entry name" value="ISPT"/>
    <property type="match status" value="1"/>
</dbReference>
<dbReference type="EMBL" id="JBHUIT010000003">
    <property type="protein sequence ID" value="MFD2256163.1"/>
    <property type="molecule type" value="Genomic_DNA"/>
</dbReference>
<feature type="active site" description="Proton acceptor" evidence="2">
    <location>
        <position position="57"/>
    </location>
</feature>
<feature type="binding site" evidence="2">
    <location>
        <begin position="54"/>
        <end position="56"/>
    </location>
    <ligand>
        <name>substrate</name>
    </ligand>
</feature>
<comment type="cofactor">
    <cofactor evidence="2">
        <name>Mg(2+)</name>
        <dbReference type="ChEBI" id="CHEBI:18420"/>
    </cofactor>
    <text evidence="2">Binds 2 magnesium ions per subunit.</text>
</comment>
<keyword evidence="4" id="KW-1185">Reference proteome</keyword>
<comment type="caution">
    <text evidence="3">The sequence shown here is derived from an EMBL/GenBank/DDBJ whole genome shotgun (WGS) entry which is preliminary data.</text>
</comment>
<feature type="binding site" evidence="2">
    <location>
        <position position="58"/>
    </location>
    <ligand>
        <name>substrate</name>
    </ligand>
</feature>
<dbReference type="NCBIfam" id="TIGR00055">
    <property type="entry name" value="uppS"/>
    <property type="match status" value="1"/>
</dbReference>
<dbReference type="Pfam" id="PF01255">
    <property type="entry name" value="Prenyltransf"/>
    <property type="match status" value="1"/>
</dbReference>
<dbReference type="InterPro" id="IPR036424">
    <property type="entry name" value="UPP_synth-like_sf"/>
</dbReference>
<dbReference type="RefSeq" id="WP_386819150.1">
    <property type="nucleotide sequence ID" value="NZ_JBHUIT010000003.1"/>
</dbReference>
<evidence type="ECO:0000313" key="3">
    <source>
        <dbReference type="EMBL" id="MFD2256163.1"/>
    </source>
</evidence>
<dbReference type="CDD" id="cd00475">
    <property type="entry name" value="Cis_IPPS"/>
    <property type="match status" value="1"/>
</dbReference>
<feature type="binding site" evidence="2">
    <location>
        <position position="60"/>
    </location>
    <ligand>
        <name>substrate</name>
    </ligand>
</feature>
<dbReference type="Gene3D" id="3.40.1180.10">
    <property type="entry name" value="Decaprenyl diphosphate synthase-like"/>
    <property type="match status" value="1"/>
</dbReference>
<protein>
    <recommendedName>
        <fullName evidence="2">Isoprenyl transferase</fullName>
        <ecNumber evidence="2">2.5.1.-</ecNumber>
    </recommendedName>
</protein>
<feature type="binding site" evidence="2">
    <location>
        <begin position="183"/>
        <end position="185"/>
    </location>
    <ligand>
        <name>substrate</name>
    </ligand>
</feature>
<feature type="binding site" evidence="2">
    <location>
        <position position="22"/>
    </location>
    <ligand>
        <name>substrate</name>
    </ligand>
</feature>
<feature type="binding site" evidence="2">
    <location>
        <position position="177"/>
    </location>
    <ligand>
        <name>substrate</name>
    </ligand>
</feature>
<organism evidence="3 4">
    <name type="scientific">Luteolibacter algae</name>
    <dbReference type="NCBI Taxonomy" id="454151"/>
    <lineage>
        <taxon>Bacteria</taxon>
        <taxon>Pseudomonadati</taxon>
        <taxon>Verrucomicrobiota</taxon>
        <taxon>Verrucomicrobiia</taxon>
        <taxon>Verrucomicrobiales</taxon>
        <taxon>Verrucomicrobiaceae</taxon>
        <taxon>Luteolibacter</taxon>
    </lineage>
</organism>
<feature type="binding site" evidence="2">
    <location>
        <position position="9"/>
    </location>
    <ligand>
        <name>Mg(2+)</name>
        <dbReference type="ChEBI" id="CHEBI:18420"/>
    </ligand>
</feature>
<dbReference type="InterPro" id="IPR018520">
    <property type="entry name" value="UPP_synth-like_CS"/>
</dbReference>
<evidence type="ECO:0000313" key="4">
    <source>
        <dbReference type="Proteomes" id="UP001597375"/>
    </source>
</evidence>
<feature type="binding site" evidence="2">
    <location>
        <position position="14"/>
    </location>
    <ligand>
        <name>substrate</name>
    </ligand>
</feature>
<gene>
    <name evidence="3" type="ORF">ACFSSA_05720</name>
</gene>
<dbReference type="Proteomes" id="UP001597375">
    <property type="component" value="Unassembled WGS sequence"/>
</dbReference>
<comment type="function">
    <text evidence="2">Catalyzes the condensation of isopentenyl diphosphate (IPP) with allylic pyrophosphates generating different type of terpenoids.</text>
</comment>
<evidence type="ECO:0000256" key="2">
    <source>
        <dbReference type="HAMAP-Rule" id="MF_01139"/>
    </source>
</evidence>
<dbReference type="NCBIfam" id="NF011405">
    <property type="entry name" value="PRK14830.1"/>
    <property type="match status" value="1"/>
</dbReference>
<dbReference type="EC" id="2.5.1.-" evidence="2"/>
<keyword evidence="2" id="KW-0460">Magnesium</keyword>
<dbReference type="PANTHER" id="PTHR10291:SF0">
    <property type="entry name" value="DEHYDRODOLICHYL DIPHOSPHATE SYNTHASE 2"/>
    <property type="match status" value="1"/>
</dbReference>
<reference evidence="4" key="1">
    <citation type="journal article" date="2019" name="Int. J. Syst. Evol. Microbiol.">
        <title>The Global Catalogue of Microorganisms (GCM) 10K type strain sequencing project: providing services to taxonomists for standard genome sequencing and annotation.</title>
        <authorList>
            <consortium name="The Broad Institute Genomics Platform"/>
            <consortium name="The Broad Institute Genome Sequencing Center for Infectious Disease"/>
            <person name="Wu L."/>
            <person name="Ma J."/>
        </authorList>
    </citation>
    <scope>NUCLEOTIDE SEQUENCE [LARGE SCALE GENOMIC DNA]</scope>
    <source>
        <strain evidence="4">CGMCC 4.7106</strain>
    </source>
</reference>
<dbReference type="PROSITE" id="PS01066">
    <property type="entry name" value="UPP_SYNTHASE"/>
    <property type="match status" value="1"/>
</dbReference>
<feature type="binding site" evidence="2">
    <location>
        <begin position="10"/>
        <end position="13"/>
    </location>
    <ligand>
        <name>substrate</name>
    </ligand>
</feature>
<evidence type="ECO:0000256" key="1">
    <source>
        <dbReference type="ARBA" id="ARBA00022679"/>
    </source>
</evidence>
<keyword evidence="1 2" id="KW-0808">Transferase</keyword>
<proteinExistence type="inferred from homology"/>
<keyword evidence="2" id="KW-0479">Metal-binding</keyword>
<feature type="binding site" evidence="2">
    <location>
        <position position="196"/>
    </location>
    <ligand>
        <name>Mg(2+)</name>
        <dbReference type="ChEBI" id="CHEBI:18420"/>
    </ligand>
</feature>